<sequence length="418" mass="46531">MDFKLIVESLGDREVKLSWSTRDPDWDAGTYMVDRANLLRASEDLRRELRDITNLALDAQRRGAVPDFVARLESLRSAGAVLFSAIFDAQGGEQDQARAIRDELQNHARRMAAGEATSVNLAIVLRDDGVLVPWSFVFDADAVPDNVDEAPDSRRALRLRDFQGFWLSDFRIRQRFAGLDRLPNMPRATPDFRGLHIVNEQLFSDAMSVLRDRANAADRVKDVFFRPVRGSSLVRDWAATRAEWARIRDTNDSLVFVFGHSDGETLELGETSAGQDRRRYAMSSAAFRDLIRKVNANSASICFLNACRTASPDPNAGGALFNASFLKATRQKGFHGFIGTEAEVGNADSLQFASEFLYLVYAEGFSLGDAFDALASREDLLPFNLYYSCFAVPEFRIPKPEVVNTGAAFDPPVLAEHG</sequence>
<protein>
    <recommendedName>
        <fullName evidence="4">CHAT domain-containing protein</fullName>
    </recommendedName>
</protein>
<evidence type="ECO:0000313" key="3">
    <source>
        <dbReference type="Proteomes" id="UP000661507"/>
    </source>
</evidence>
<accession>A0A917NI25</accession>
<comment type="caution">
    <text evidence="2">The sequence shown here is derived from an EMBL/GenBank/DDBJ whole genome shotgun (WGS) entry which is preliminary data.</text>
</comment>
<organism evidence="2 3">
    <name type="scientific">Neoroseomonas lacus</name>
    <dbReference type="NCBI Taxonomy" id="287609"/>
    <lineage>
        <taxon>Bacteria</taxon>
        <taxon>Pseudomonadati</taxon>
        <taxon>Pseudomonadota</taxon>
        <taxon>Alphaproteobacteria</taxon>
        <taxon>Acetobacterales</taxon>
        <taxon>Acetobacteraceae</taxon>
        <taxon>Neoroseomonas</taxon>
    </lineage>
</organism>
<gene>
    <name evidence="2" type="ORF">GCM10011320_06350</name>
</gene>
<dbReference type="AlphaFoldDB" id="A0A917NI25"/>
<reference evidence="2" key="1">
    <citation type="journal article" date="2014" name="Int. J. Syst. Evol. Microbiol.">
        <title>Complete genome sequence of Corynebacterium casei LMG S-19264T (=DSM 44701T), isolated from a smear-ripened cheese.</title>
        <authorList>
            <consortium name="US DOE Joint Genome Institute (JGI-PGF)"/>
            <person name="Walter F."/>
            <person name="Albersmeier A."/>
            <person name="Kalinowski J."/>
            <person name="Ruckert C."/>
        </authorList>
    </citation>
    <scope>NUCLEOTIDE SEQUENCE</scope>
    <source>
        <strain evidence="2">CGMCC 1.3617</strain>
    </source>
</reference>
<keyword evidence="1" id="KW-0175">Coiled coil</keyword>
<dbReference type="Proteomes" id="UP000661507">
    <property type="component" value="Unassembled WGS sequence"/>
</dbReference>
<evidence type="ECO:0008006" key="4">
    <source>
        <dbReference type="Google" id="ProtNLM"/>
    </source>
</evidence>
<dbReference type="RefSeq" id="WP_188965436.1">
    <property type="nucleotide sequence ID" value="NZ_BMKW01000001.1"/>
</dbReference>
<keyword evidence="3" id="KW-1185">Reference proteome</keyword>
<evidence type="ECO:0000313" key="2">
    <source>
        <dbReference type="EMBL" id="GGJ02264.1"/>
    </source>
</evidence>
<evidence type="ECO:0000256" key="1">
    <source>
        <dbReference type="SAM" id="Coils"/>
    </source>
</evidence>
<reference evidence="2" key="2">
    <citation type="submission" date="2020-09" db="EMBL/GenBank/DDBJ databases">
        <authorList>
            <person name="Sun Q."/>
            <person name="Zhou Y."/>
        </authorList>
    </citation>
    <scope>NUCLEOTIDE SEQUENCE</scope>
    <source>
        <strain evidence="2">CGMCC 1.3617</strain>
    </source>
</reference>
<dbReference type="EMBL" id="BMKW01000001">
    <property type="protein sequence ID" value="GGJ02264.1"/>
    <property type="molecule type" value="Genomic_DNA"/>
</dbReference>
<feature type="coiled-coil region" evidence="1">
    <location>
        <begin position="35"/>
        <end position="62"/>
    </location>
</feature>
<name>A0A917NI25_9PROT</name>
<proteinExistence type="predicted"/>